<dbReference type="EMBL" id="AONQ01000025">
    <property type="protein sequence ID" value="EME69914.1"/>
    <property type="molecule type" value="Genomic_DNA"/>
</dbReference>
<proteinExistence type="predicted"/>
<evidence type="ECO:0000313" key="1">
    <source>
        <dbReference type="EMBL" id="EME69914.1"/>
    </source>
</evidence>
<dbReference type="AlphaFoldDB" id="M3ABN1"/>
<dbReference type="RefSeq" id="WP_008617351.1">
    <property type="nucleotide sequence ID" value="NZ_AONQ01000025.1"/>
</dbReference>
<dbReference type="Proteomes" id="UP000011744">
    <property type="component" value="Unassembled WGS sequence"/>
</dbReference>
<protein>
    <submittedName>
        <fullName evidence="1">Uncharacterized protein</fullName>
    </submittedName>
</protein>
<organism evidence="1 2">
    <name type="scientific">Paramagnetospirillum caucaseum</name>
    <dbReference type="NCBI Taxonomy" id="1244869"/>
    <lineage>
        <taxon>Bacteria</taxon>
        <taxon>Pseudomonadati</taxon>
        <taxon>Pseudomonadota</taxon>
        <taxon>Alphaproteobacteria</taxon>
        <taxon>Rhodospirillales</taxon>
        <taxon>Magnetospirillaceae</taxon>
        <taxon>Paramagnetospirillum</taxon>
    </lineage>
</organism>
<keyword evidence="2" id="KW-1185">Reference proteome</keyword>
<reference evidence="1 2" key="1">
    <citation type="journal article" date="2014" name="Genome Announc.">
        <title>Draft Genome Sequence of Magnetospirillum sp. Strain SO-1, a Freshwater Magnetotactic Bacterium Isolated from the Ol'khovka River, Russia.</title>
        <authorList>
            <person name="Grouzdev D.S."/>
            <person name="Dziuba M.V."/>
            <person name="Sukhacheva M.S."/>
            <person name="Mardanov A.V."/>
            <person name="Beletskiy A.V."/>
            <person name="Kuznetsov B.B."/>
            <person name="Skryabin K.G."/>
        </authorList>
    </citation>
    <scope>NUCLEOTIDE SEQUENCE [LARGE SCALE GENOMIC DNA]</scope>
    <source>
        <strain evidence="1 2">SO-1</strain>
    </source>
</reference>
<dbReference type="PATRIC" id="fig|1244869.3.peg.2206"/>
<comment type="caution">
    <text evidence="1">The sequence shown here is derived from an EMBL/GenBank/DDBJ whole genome shotgun (WGS) entry which is preliminary data.</text>
</comment>
<name>M3ABN1_9PROT</name>
<accession>M3ABN1</accession>
<dbReference type="OrthoDB" id="7362206at2"/>
<gene>
    <name evidence="1" type="ORF">H261_10934</name>
</gene>
<sequence length="59" mass="6556">MTDSAELDRLRTDNAAMLETLRAIDRAATEIETTDGPADDRAMWTAIYEARRLLANMAA</sequence>
<evidence type="ECO:0000313" key="2">
    <source>
        <dbReference type="Proteomes" id="UP000011744"/>
    </source>
</evidence>
<dbReference type="STRING" id="1244869.H261_10934"/>